<dbReference type="InterPro" id="IPR025287">
    <property type="entry name" value="WAK_GUB"/>
</dbReference>
<feature type="chain" id="PRO_5036484176" description="Wall-associated receptor kinase galacturonan-binding domain-containing protein" evidence="9">
    <location>
        <begin position="23"/>
        <end position="391"/>
    </location>
</feature>
<evidence type="ECO:0000256" key="6">
    <source>
        <dbReference type="ARBA" id="ARBA00023136"/>
    </source>
</evidence>
<keyword evidence="2" id="KW-0808">Transferase</keyword>
<evidence type="ECO:0000256" key="3">
    <source>
        <dbReference type="ARBA" id="ARBA00022692"/>
    </source>
</evidence>
<name>A0A8X8Z2E6_SALSN</name>
<keyword evidence="3 8" id="KW-0812">Transmembrane</keyword>
<dbReference type="Pfam" id="PF13947">
    <property type="entry name" value="GUB_WAK_bind"/>
    <property type="match status" value="1"/>
</dbReference>
<gene>
    <name evidence="11" type="ORF">SASPL_150849</name>
</gene>
<keyword evidence="7" id="KW-0325">Glycoprotein</keyword>
<dbReference type="GO" id="GO:0030247">
    <property type="term" value="F:polysaccharide binding"/>
    <property type="evidence" value="ECO:0007669"/>
    <property type="project" value="InterPro"/>
</dbReference>
<accession>A0A8X8Z2E6</accession>
<dbReference type="SUPFAM" id="SSF56112">
    <property type="entry name" value="Protein kinase-like (PK-like)"/>
    <property type="match status" value="1"/>
</dbReference>
<keyword evidence="2" id="KW-0723">Serine/threonine-protein kinase</keyword>
<evidence type="ECO:0000259" key="10">
    <source>
        <dbReference type="Pfam" id="PF13947"/>
    </source>
</evidence>
<feature type="domain" description="Wall-associated receptor kinase galacturonan-binding" evidence="10">
    <location>
        <begin position="24"/>
        <end position="84"/>
    </location>
</feature>
<sequence length="391" mass="43687">MMTTQKLFLTTLILSLLHSTNANCSLSGCGDIGNITFPFHLKSHCGYPQHELICENNSTFIYLNSIKYHVKAINYQNSTIRLVDASINNDTTCPFPNTSSDFTRSSSPYYYSNLSEDLYVKVGSIEALEVPHMCTLGQTVLTSWRELVHEKIASLSEIHQALLYGFELNFCYSNCSEKPTKLGIAYQHNLMTTTINSAAAGSISSICVHCICRDLCGNYSLFTAALNPLLIITIGAGVGLALYFIITFNLSYKADVYSFGMLLMEMLNLNKDPTRNNDESSKYFPNWIYDHLNQGREIHLGNVDENDDGKTCLKMTIVALWCIQMCPNNRPSMNKVLEMLEGDVKHLQIPDYPAYMVGNEEGNWATDSNDVSMSLLHANNDSTIIEIISSS</sequence>
<dbReference type="EMBL" id="PNBA02000020">
    <property type="protein sequence ID" value="KAG6389381.1"/>
    <property type="molecule type" value="Genomic_DNA"/>
</dbReference>
<keyword evidence="12" id="KW-1185">Reference proteome</keyword>
<keyword evidence="2" id="KW-0418">Kinase</keyword>
<evidence type="ECO:0000313" key="12">
    <source>
        <dbReference type="Proteomes" id="UP000298416"/>
    </source>
</evidence>
<dbReference type="InterPro" id="IPR011009">
    <property type="entry name" value="Kinase-like_dom_sf"/>
</dbReference>
<dbReference type="AlphaFoldDB" id="A0A8X8Z2E6"/>
<evidence type="ECO:0000256" key="1">
    <source>
        <dbReference type="ARBA" id="ARBA00004479"/>
    </source>
</evidence>
<comment type="subcellular location">
    <subcellularLocation>
        <location evidence="1">Membrane</location>
        <topology evidence="1">Single-pass type I membrane protein</topology>
    </subcellularLocation>
</comment>
<evidence type="ECO:0000256" key="2">
    <source>
        <dbReference type="ARBA" id="ARBA00022527"/>
    </source>
</evidence>
<comment type="caution">
    <text evidence="11">The sequence shown here is derived from an EMBL/GenBank/DDBJ whole genome shotgun (WGS) entry which is preliminary data.</text>
</comment>
<evidence type="ECO:0000256" key="5">
    <source>
        <dbReference type="ARBA" id="ARBA00022989"/>
    </source>
</evidence>
<dbReference type="PANTHER" id="PTHR27009">
    <property type="entry name" value="RUST RESISTANCE KINASE LR10-RELATED"/>
    <property type="match status" value="1"/>
</dbReference>
<dbReference type="GO" id="GO:0004674">
    <property type="term" value="F:protein serine/threonine kinase activity"/>
    <property type="evidence" value="ECO:0007669"/>
    <property type="project" value="UniProtKB-KW"/>
</dbReference>
<evidence type="ECO:0000256" key="9">
    <source>
        <dbReference type="SAM" id="SignalP"/>
    </source>
</evidence>
<dbReference type="Gene3D" id="1.10.510.10">
    <property type="entry name" value="Transferase(Phosphotransferase) domain 1"/>
    <property type="match status" value="1"/>
</dbReference>
<keyword evidence="4 9" id="KW-0732">Signal</keyword>
<keyword evidence="5 8" id="KW-1133">Transmembrane helix</keyword>
<keyword evidence="6 8" id="KW-0472">Membrane</keyword>
<dbReference type="InterPro" id="IPR045874">
    <property type="entry name" value="LRK10/LRL21-25-like"/>
</dbReference>
<reference evidence="11" key="2">
    <citation type="submission" date="2020-08" db="EMBL/GenBank/DDBJ databases">
        <title>Plant Genome Project.</title>
        <authorList>
            <person name="Zhang R.-G."/>
        </authorList>
    </citation>
    <scope>NUCLEOTIDE SEQUENCE</scope>
    <source>
        <strain evidence="11">Huo1</strain>
        <tissue evidence="11">Leaf</tissue>
    </source>
</reference>
<protein>
    <recommendedName>
        <fullName evidence="10">Wall-associated receptor kinase galacturonan-binding domain-containing protein</fullName>
    </recommendedName>
</protein>
<evidence type="ECO:0000313" key="11">
    <source>
        <dbReference type="EMBL" id="KAG6389381.1"/>
    </source>
</evidence>
<feature type="signal peptide" evidence="9">
    <location>
        <begin position="1"/>
        <end position="22"/>
    </location>
</feature>
<evidence type="ECO:0000256" key="7">
    <source>
        <dbReference type="ARBA" id="ARBA00023180"/>
    </source>
</evidence>
<dbReference type="Proteomes" id="UP000298416">
    <property type="component" value="Unassembled WGS sequence"/>
</dbReference>
<dbReference type="GO" id="GO:0016020">
    <property type="term" value="C:membrane"/>
    <property type="evidence" value="ECO:0007669"/>
    <property type="project" value="UniProtKB-SubCell"/>
</dbReference>
<organism evidence="11">
    <name type="scientific">Salvia splendens</name>
    <name type="common">Scarlet sage</name>
    <dbReference type="NCBI Taxonomy" id="180675"/>
    <lineage>
        <taxon>Eukaryota</taxon>
        <taxon>Viridiplantae</taxon>
        <taxon>Streptophyta</taxon>
        <taxon>Embryophyta</taxon>
        <taxon>Tracheophyta</taxon>
        <taxon>Spermatophyta</taxon>
        <taxon>Magnoliopsida</taxon>
        <taxon>eudicotyledons</taxon>
        <taxon>Gunneridae</taxon>
        <taxon>Pentapetalae</taxon>
        <taxon>asterids</taxon>
        <taxon>lamiids</taxon>
        <taxon>Lamiales</taxon>
        <taxon>Lamiaceae</taxon>
        <taxon>Nepetoideae</taxon>
        <taxon>Mentheae</taxon>
        <taxon>Salviinae</taxon>
        <taxon>Salvia</taxon>
        <taxon>Salvia subgen. Calosphace</taxon>
        <taxon>core Calosphace</taxon>
    </lineage>
</organism>
<dbReference type="PROSITE" id="PS51257">
    <property type="entry name" value="PROKAR_LIPOPROTEIN"/>
    <property type="match status" value="1"/>
</dbReference>
<proteinExistence type="predicted"/>
<evidence type="ECO:0000256" key="8">
    <source>
        <dbReference type="SAM" id="Phobius"/>
    </source>
</evidence>
<feature type="transmembrane region" description="Helical" evidence="8">
    <location>
        <begin position="219"/>
        <end position="246"/>
    </location>
</feature>
<evidence type="ECO:0000256" key="4">
    <source>
        <dbReference type="ARBA" id="ARBA00022729"/>
    </source>
</evidence>
<reference evidence="11" key="1">
    <citation type="submission" date="2018-01" db="EMBL/GenBank/DDBJ databases">
        <authorList>
            <person name="Mao J.F."/>
        </authorList>
    </citation>
    <scope>NUCLEOTIDE SEQUENCE</scope>
    <source>
        <strain evidence="11">Huo1</strain>
        <tissue evidence="11">Leaf</tissue>
    </source>
</reference>